<evidence type="ECO:0000313" key="2">
    <source>
        <dbReference type="Proteomes" id="UP001358586"/>
    </source>
</evidence>
<dbReference type="PANTHER" id="PTHR31973">
    <property type="entry name" value="POLYPROTEIN, PUTATIVE-RELATED"/>
    <property type="match status" value="1"/>
</dbReference>
<dbReference type="PANTHER" id="PTHR31973:SF195">
    <property type="entry name" value="MUDR FAMILY TRANSPOSASE"/>
    <property type="match status" value="1"/>
</dbReference>
<proteinExistence type="predicted"/>
<accession>A0ABR0NNP7</accession>
<evidence type="ECO:0000313" key="1">
    <source>
        <dbReference type="EMBL" id="KAK5802953.1"/>
    </source>
</evidence>
<comment type="caution">
    <text evidence="1">The sequence shown here is derived from an EMBL/GenBank/DDBJ whole genome shotgun (WGS) entry which is preliminary data.</text>
</comment>
<protein>
    <submittedName>
        <fullName evidence="1">Uncharacterized protein</fullName>
    </submittedName>
</protein>
<dbReference type="EMBL" id="JARKNE010000009">
    <property type="protein sequence ID" value="KAK5802953.1"/>
    <property type="molecule type" value="Genomic_DNA"/>
</dbReference>
<dbReference type="Proteomes" id="UP001358586">
    <property type="component" value="Chromosome 9"/>
</dbReference>
<keyword evidence="2" id="KW-1185">Reference proteome</keyword>
<organism evidence="1 2">
    <name type="scientific">Gossypium arboreum</name>
    <name type="common">Tree cotton</name>
    <name type="synonym">Gossypium nanking</name>
    <dbReference type="NCBI Taxonomy" id="29729"/>
    <lineage>
        <taxon>Eukaryota</taxon>
        <taxon>Viridiplantae</taxon>
        <taxon>Streptophyta</taxon>
        <taxon>Embryophyta</taxon>
        <taxon>Tracheophyta</taxon>
        <taxon>Spermatophyta</taxon>
        <taxon>Magnoliopsida</taxon>
        <taxon>eudicotyledons</taxon>
        <taxon>Gunneridae</taxon>
        <taxon>Pentapetalae</taxon>
        <taxon>rosids</taxon>
        <taxon>malvids</taxon>
        <taxon>Malvales</taxon>
        <taxon>Malvaceae</taxon>
        <taxon>Malvoideae</taxon>
        <taxon>Gossypium</taxon>
    </lineage>
</organism>
<reference evidence="1 2" key="1">
    <citation type="submission" date="2023-03" db="EMBL/GenBank/DDBJ databases">
        <title>WGS of Gossypium arboreum.</title>
        <authorList>
            <person name="Yu D."/>
        </authorList>
    </citation>
    <scope>NUCLEOTIDE SEQUENCE [LARGE SCALE GENOMIC DNA]</scope>
    <source>
        <tissue evidence="1">Leaf</tissue>
    </source>
</reference>
<sequence>MVKADPKTSVPVLVVNIRSQLKYTPSYRNVWIDKQKALEKMHDLKTAPAYSNDRLPRGCQVFKRLFWSFKQCRDAFIYCKPLVQIDGTFMLRRHVCPQPDLGVISNRDTEILAVIERQESQWHRTYHRYYLRHVASNYYGQFRSTSEKRQVTNMGYEISKDHFHEMLAVFLLVNKEGANYLCNIPFEQWTQAYDGGLQYGHMTSNLAECINSMLKGTHHLPIIAVVQETYFCLVAVFPKRATSYKGQMQGGHLWCAKIPDERKWSSVPLAPFKLLCDRELRRKPTGRLARLEYVTIWISEKQQTNRAFGRGYGCSGGIVVPRAGDLVMGVGRMIHLDRKMNAEVFASPIVEVFESHKAMGNGKKNSSPTVPCAIPHATAAY</sequence>
<name>A0ABR0NNP7_GOSAR</name>
<gene>
    <name evidence="1" type="ORF">PVK06_030587</name>
</gene>